<dbReference type="PROSITE" id="PS50850">
    <property type="entry name" value="MFS"/>
    <property type="match status" value="1"/>
</dbReference>
<dbReference type="InterPro" id="IPR005828">
    <property type="entry name" value="MFS_sugar_transport-like"/>
</dbReference>
<dbReference type="Gene3D" id="1.20.1250.20">
    <property type="entry name" value="MFS general substrate transporter like domains"/>
    <property type="match status" value="1"/>
</dbReference>
<feature type="transmembrane region" description="Helical" evidence="6">
    <location>
        <begin position="479"/>
        <end position="501"/>
    </location>
</feature>
<feature type="transmembrane region" description="Helical" evidence="6">
    <location>
        <begin position="540"/>
        <end position="562"/>
    </location>
</feature>
<evidence type="ECO:0000313" key="8">
    <source>
        <dbReference type="EMBL" id="KAG5672919.1"/>
    </source>
</evidence>
<dbReference type="AlphaFoldDB" id="A0A9J6BST5"/>
<sequence>MSKENIKANHTEADATEEEKQPVLDKKKSLKDVVLEGLEEKGKGKDCWLWLMFVLCITPNILNGFHISSYVFLSKMPESYFCVVQTLVNRNWDLDQIRELSIPGGLNATQSCDVYKWDYEKLADLTFDQAKYYLAGKEKPKIVSCLEMMSDVEYNDNEYSFHYEQEKDVSFVPEWNLVCERIALRSNVQVALSIGKFVGASTFGIISDKYGRKASFSLAAVLYILSGLLTTYAPTYILLMIGRIGLGFCGSGVFYSLFTLITENAGQKYRSSLSIAYNFSYPLGFLFLAAAAYTWDKWRDLQLALTIPSFLLIIHLIWLVESPRYLISKGNYKKAYKMLYGKKPSQDLLNELQDEKEDVEIIEEKPDQKKPTFNEKIRGFFRELIKLYGPSNLRNKALICHFTWCVTSLTYYMLSLNAENFKANIYVWTGLTGTVDIFGYIVSIFVLKWSTRRMSQFSLFVLAGAFLLAVLGVSKDKEIVLLVLAMMSRFCITSVYAIMTLHTAEMFPTEIRNSVLGISSTAAHFGSFFAPYIVDLLGPWAWYIPTTICGTLIVLAGFLILFQPETKHTGLTDHVNEDVKQDNTDADIEMNKKT</sequence>
<dbReference type="Pfam" id="PF00083">
    <property type="entry name" value="Sugar_tr"/>
    <property type="match status" value="1"/>
</dbReference>
<dbReference type="GO" id="GO:0016020">
    <property type="term" value="C:membrane"/>
    <property type="evidence" value="ECO:0007669"/>
    <property type="project" value="UniProtKB-SubCell"/>
</dbReference>
<feature type="transmembrane region" description="Helical" evidence="6">
    <location>
        <begin position="301"/>
        <end position="320"/>
    </location>
</feature>
<protein>
    <recommendedName>
        <fullName evidence="7">Major facilitator superfamily (MFS) profile domain-containing protein</fullName>
    </recommendedName>
</protein>
<feature type="transmembrane region" description="Helical" evidence="6">
    <location>
        <begin position="240"/>
        <end position="261"/>
    </location>
</feature>
<feature type="transmembrane region" description="Helical" evidence="6">
    <location>
        <begin position="216"/>
        <end position="234"/>
    </location>
</feature>
<evidence type="ECO:0000259" key="7">
    <source>
        <dbReference type="PROSITE" id="PS50850"/>
    </source>
</evidence>
<evidence type="ECO:0000313" key="9">
    <source>
        <dbReference type="Proteomes" id="UP001107558"/>
    </source>
</evidence>
<evidence type="ECO:0000256" key="1">
    <source>
        <dbReference type="ARBA" id="ARBA00004141"/>
    </source>
</evidence>
<proteinExistence type="predicted"/>
<reference evidence="8" key="1">
    <citation type="submission" date="2021-03" db="EMBL/GenBank/DDBJ databases">
        <title>Chromosome level genome of the anhydrobiotic midge Polypedilum vanderplanki.</title>
        <authorList>
            <person name="Yoshida Y."/>
            <person name="Kikawada T."/>
            <person name="Gusev O."/>
        </authorList>
    </citation>
    <scope>NUCLEOTIDE SEQUENCE</scope>
    <source>
        <strain evidence="8">NIAS01</strain>
        <tissue evidence="8">Whole body or cell culture</tissue>
    </source>
</reference>
<evidence type="ECO:0000256" key="5">
    <source>
        <dbReference type="SAM" id="MobiDB-lite"/>
    </source>
</evidence>
<dbReference type="SUPFAM" id="SSF103473">
    <property type="entry name" value="MFS general substrate transporter"/>
    <property type="match status" value="1"/>
</dbReference>
<gene>
    <name evidence="8" type="ORF">PVAND_003007</name>
</gene>
<dbReference type="Proteomes" id="UP001107558">
    <property type="component" value="Chromosome 3"/>
</dbReference>
<feature type="transmembrane region" description="Helical" evidence="6">
    <location>
        <begin position="48"/>
        <end position="73"/>
    </location>
</feature>
<feature type="transmembrane region" description="Helical" evidence="6">
    <location>
        <begin position="513"/>
        <end position="534"/>
    </location>
</feature>
<keyword evidence="4 6" id="KW-0472">Membrane</keyword>
<evidence type="ECO:0000256" key="6">
    <source>
        <dbReference type="SAM" id="Phobius"/>
    </source>
</evidence>
<keyword evidence="9" id="KW-1185">Reference proteome</keyword>
<evidence type="ECO:0000256" key="4">
    <source>
        <dbReference type="ARBA" id="ARBA00023136"/>
    </source>
</evidence>
<feature type="transmembrane region" description="Helical" evidence="6">
    <location>
        <begin position="397"/>
        <end position="414"/>
    </location>
</feature>
<keyword evidence="2 6" id="KW-0812">Transmembrane</keyword>
<evidence type="ECO:0000256" key="3">
    <source>
        <dbReference type="ARBA" id="ARBA00022989"/>
    </source>
</evidence>
<dbReference type="InterPro" id="IPR020846">
    <property type="entry name" value="MFS_dom"/>
</dbReference>
<feature type="transmembrane region" description="Helical" evidence="6">
    <location>
        <begin position="273"/>
        <end position="295"/>
    </location>
</feature>
<comment type="subcellular location">
    <subcellularLocation>
        <location evidence="1">Membrane</location>
        <topology evidence="1">Multi-pass membrane protein</topology>
    </subcellularLocation>
</comment>
<accession>A0A9J6BST5</accession>
<dbReference type="PANTHER" id="PTHR24064">
    <property type="entry name" value="SOLUTE CARRIER FAMILY 22 MEMBER"/>
    <property type="match status" value="1"/>
</dbReference>
<feature type="domain" description="Major facilitator superfamily (MFS) profile" evidence="7">
    <location>
        <begin position="142"/>
        <end position="567"/>
    </location>
</feature>
<dbReference type="EMBL" id="JADBJN010000003">
    <property type="protein sequence ID" value="KAG5672919.1"/>
    <property type="molecule type" value="Genomic_DNA"/>
</dbReference>
<dbReference type="OrthoDB" id="2544694at2759"/>
<organism evidence="8 9">
    <name type="scientific">Polypedilum vanderplanki</name>
    <name type="common">Sleeping chironomid midge</name>
    <dbReference type="NCBI Taxonomy" id="319348"/>
    <lineage>
        <taxon>Eukaryota</taxon>
        <taxon>Metazoa</taxon>
        <taxon>Ecdysozoa</taxon>
        <taxon>Arthropoda</taxon>
        <taxon>Hexapoda</taxon>
        <taxon>Insecta</taxon>
        <taxon>Pterygota</taxon>
        <taxon>Neoptera</taxon>
        <taxon>Endopterygota</taxon>
        <taxon>Diptera</taxon>
        <taxon>Nematocera</taxon>
        <taxon>Chironomoidea</taxon>
        <taxon>Chironomidae</taxon>
        <taxon>Chironominae</taxon>
        <taxon>Polypedilum</taxon>
        <taxon>Polypedilum</taxon>
    </lineage>
</organism>
<evidence type="ECO:0000256" key="2">
    <source>
        <dbReference type="ARBA" id="ARBA00022692"/>
    </source>
</evidence>
<name>A0A9J6BST5_POLVA</name>
<feature type="transmembrane region" description="Helical" evidence="6">
    <location>
        <begin position="454"/>
        <end position="473"/>
    </location>
</feature>
<keyword evidence="3 6" id="KW-1133">Transmembrane helix</keyword>
<comment type="caution">
    <text evidence="8">The sequence shown here is derived from an EMBL/GenBank/DDBJ whole genome shotgun (WGS) entry which is preliminary data.</text>
</comment>
<dbReference type="CDD" id="cd17317">
    <property type="entry name" value="MFS_SLC22"/>
    <property type="match status" value="1"/>
</dbReference>
<feature type="region of interest" description="Disordered" evidence="5">
    <location>
        <begin position="1"/>
        <end position="23"/>
    </location>
</feature>
<dbReference type="GO" id="GO:0022857">
    <property type="term" value="F:transmembrane transporter activity"/>
    <property type="evidence" value="ECO:0007669"/>
    <property type="project" value="InterPro"/>
</dbReference>
<feature type="transmembrane region" description="Helical" evidence="6">
    <location>
        <begin position="426"/>
        <end position="447"/>
    </location>
</feature>
<dbReference type="InterPro" id="IPR036259">
    <property type="entry name" value="MFS_trans_sf"/>
</dbReference>